<comment type="caution">
    <text evidence="2">The sequence shown here is derived from an EMBL/GenBank/DDBJ whole genome shotgun (WGS) entry which is preliminary data.</text>
</comment>
<dbReference type="EMBL" id="JAUOZU010000001">
    <property type="protein sequence ID" value="MDO6962586.1"/>
    <property type="molecule type" value="Genomic_DNA"/>
</dbReference>
<evidence type="ECO:0000313" key="3">
    <source>
        <dbReference type="Proteomes" id="UP001174932"/>
    </source>
</evidence>
<keyword evidence="3" id="KW-1185">Reference proteome</keyword>
<organism evidence="2 3">
    <name type="scientific">Rhizobium alvei</name>
    <dbReference type="NCBI Taxonomy" id="1132659"/>
    <lineage>
        <taxon>Bacteria</taxon>
        <taxon>Pseudomonadati</taxon>
        <taxon>Pseudomonadota</taxon>
        <taxon>Alphaproteobacteria</taxon>
        <taxon>Hyphomicrobiales</taxon>
        <taxon>Rhizobiaceae</taxon>
        <taxon>Rhizobium/Agrobacterium group</taxon>
        <taxon>Rhizobium</taxon>
    </lineage>
</organism>
<reference evidence="2" key="2">
    <citation type="submission" date="2023-07" db="EMBL/GenBank/DDBJ databases">
        <authorList>
            <person name="Shen H."/>
        </authorList>
    </citation>
    <scope>NUCLEOTIDE SEQUENCE</scope>
    <source>
        <strain evidence="2">TNR-22</strain>
    </source>
</reference>
<evidence type="ECO:0008006" key="4">
    <source>
        <dbReference type="Google" id="ProtNLM"/>
    </source>
</evidence>
<sequence length="133" mass="15510">MAPQTRSEKLKRLVKVQRQIEQMAEIELANTTRARGEIQENLDAVVDAIGSLEPVHQIFASLYSNQIGRLTIRDQQLEGLQRTHEARIMREKAKADRLEENMKDARELENREAEDNAIYDIVDQRYMMIDDQD</sequence>
<name>A0ABT8YG68_9HYPH</name>
<feature type="coiled-coil region" evidence="1">
    <location>
        <begin position="81"/>
        <end position="115"/>
    </location>
</feature>
<protein>
    <recommendedName>
        <fullName evidence="4">Flagellar FliJ protein</fullName>
    </recommendedName>
</protein>
<keyword evidence="1" id="KW-0175">Coiled coil</keyword>
<gene>
    <name evidence="2" type="ORF">Q4481_01380</name>
</gene>
<reference evidence="2" key="1">
    <citation type="journal article" date="2015" name="Int. J. Syst. Evol. Microbiol.">
        <title>Rhizobium alvei sp. nov., isolated from a freshwater river.</title>
        <authorList>
            <person name="Sheu S.Y."/>
            <person name="Huang H.W."/>
            <person name="Young C.C."/>
            <person name="Chen W.M."/>
        </authorList>
    </citation>
    <scope>NUCLEOTIDE SEQUENCE</scope>
    <source>
        <strain evidence="2">TNR-22</strain>
    </source>
</reference>
<evidence type="ECO:0000313" key="2">
    <source>
        <dbReference type="EMBL" id="MDO6962586.1"/>
    </source>
</evidence>
<dbReference type="Proteomes" id="UP001174932">
    <property type="component" value="Unassembled WGS sequence"/>
</dbReference>
<dbReference type="RefSeq" id="WP_304374470.1">
    <property type="nucleotide sequence ID" value="NZ_JAUOZU010000001.1"/>
</dbReference>
<accession>A0ABT8YG68</accession>
<evidence type="ECO:0000256" key="1">
    <source>
        <dbReference type="SAM" id="Coils"/>
    </source>
</evidence>
<proteinExistence type="predicted"/>